<proteinExistence type="inferred from homology"/>
<evidence type="ECO:0000256" key="8">
    <source>
        <dbReference type="ARBA" id="ARBA00023136"/>
    </source>
</evidence>
<evidence type="ECO:0000256" key="5">
    <source>
        <dbReference type="ARBA" id="ARBA00022741"/>
    </source>
</evidence>
<dbReference type="InterPro" id="IPR050086">
    <property type="entry name" value="MetN_ABC_transporter-like"/>
</dbReference>
<keyword evidence="4" id="KW-1003">Cell membrane</keyword>
<dbReference type="InterPro" id="IPR030679">
    <property type="entry name" value="ABC_ATPase_HisP-typ"/>
</dbReference>
<protein>
    <submittedName>
        <fullName evidence="10">Amino acid ABC transporter ATP-binding protein</fullName>
    </submittedName>
</protein>
<dbReference type="InterPro" id="IPR017871">
    <property type="entry name" value="ABC_transporter-like_CS"/>
</dbReference>
<accession>A0A2I6S5S4</accession>
<dbReference type="InterPro" id="IPR003439">
    <property type="entry name" value="ABC_transporter-like_ATP-bd"/>
</dbReference>
<dbReference type="PANTHER" id="PTHR43166:SF9">
    <property type="entry name" value="GLUTAMATE_ASPARTATE IMPORT ATP-BINDING PROTEIN GLTL"/>
    <property type="match status" value="1"/>
</dbReference>
<evidence type="ECO:0000256" key="6">
    <source>
        <dbReference type="ARBA" id="ARBA00022840"/>
    </source>
</evidence>
<keyword evidence="3" id="KW-0813">Transport</keyword>
<dbReference type="InterPro" id="IPR003593">
    <property type="entry name" value="AAA+_ATPase"/>
</dbReference>
<comment type="similarity">
    <text evidence="2">Belongs to the ABC transporter superfamily.</text>
</comment>
<dbReference type="PANTHER" id="PTHR43166">
    <property type="entry name" value="AMINO ACID IMPORT ATP-BINDING PROTEIN"/>
    <property type="match status" value="1"/>
</dbReference>
<keyword evidence="7" id="KW-0029">Amino-acid transport</keyword>
<dbReference type="OrthoDB" id="9802264at2"/>
<dbReference type="PROSITE" id="PS00211">
    <property type="entry name" value="ABC_TRANSPORTER_1"/>
    <property type="match status" value="1"/>
</dbReference>
<keyword evidence="8" id="KW-0472">Membrane</keyword>
<dbReference type="GO" id="GO:0015424">
    <property type="term" value="F:ABC-type amino acid transporter activity"/>
    <property type="evidence" value="ECO:0007669"/>
    <property type="project" value="InterPro"/>
</dbReference>
<dbReference type="EMBL" id="CP025682">
    <property type="protein sequence ID" value="AUN94613.1"/>
    <property type="molecule type" value="Genomic_DNA"/>
</dbReference>
<dbReference type="GO" id="GO:0005524">
    <property type="term" value="F:ATP binding"/>
    <property type="evidence" value="ECO:0007669"/>
    <property type="project" value="UniProtKB-KW"/>
</dbReference>
<dbReference type="AlphaFoldDB" id="A0A2I6S5S4"/>
<evidence type="ECO:0000259" key="9">
    <source>
        <dbReference type="PROSITE" id="PS50893"/>
    </source>
</evidence>
<dbReference type="SUPFAM" id="SSF52540">
    <property type="entry name" value="P-loop containing nucleoside triphosphate hydrolases"/>
    <property type="match status" value="1"/>
</dbReference>
<keyword evidence="6 10" id="KW-0067">ATP-binding</keyword>
<gene>
    <name evidence="10" type="ORF">C0099_06450</name>
</gene>
<dbReference type="KEGG" id="atw:C0099_06450"/>
<feature type="domain" description="ABC transporter" evidence="9">
    <location>
        <begin position="11"/>
        <end position="245"/>
    </location>
</feature>
<sequence>MTQTSENSVLLEVRGLIKRFDDKPVLNGVDLVLPEGQIKMVMGPSGCGKSTLLRCINRLIDPCAGQVIFRGEDVTRADTDVRLLRQRIGFVFQHFALYRHLSALDNVTLGLRKLRGMSRADAVDKAMAELARMNMAEHAAKYPSQLSGGQKQRVAIARALAMDPAVLFFDEPTSALDPLMSREIVGVIDQLCADNVTMLCVTHDVDLARAIEGNVVFLDEGMVRAEGGANALFEDHDDPRIRAFFSRDRRS</sequence>
<dbReference type="RefSeq" id="WP_102246681.1">
    <property type="nucleotide sequence ID" value="NZ_CP025682.1"/>
</dbReference>
<dbReference type="PROSITE" id="PS50893">
    <property type="entry name" value="ABC_TRANSPORTER_2"/>
    <property type="match status" value="1"/>
</dbReference>
<evidence type="ECO:0000256" key="3">
    <source>
        <dbReference type="ARBA" id="ARBA00022448"/>
    </source>
</evidence>
<name>A0A2I6S5S4_9RHOO</name>
<evidence type="ECO:0000313" key="11">
    <source>
        <dbReference type="Proteomes" id="UP000242205"/>
    </source>
</evidence>
<keyword evidence="5" id="KW-0547">Nucleotide-binding</keyword>
<evidence type="ECO:0000256" key="4">
    <source>
        <dbReference type="ARBA" id="ARBA00022475"/>
    </source>
</evidence>
<evidence type="ECO:0000313" key="10">
    <source>
        <dbReference type="EMBL" id="AUN94613.1"/>
    </source>
</evidence>
<dbReference type="Proteomes" id="UP000242205">
    <property type="component" value="Chromosome"/>
</dbReference>
<evidence type="ECO:0000256" key="2">
    <source>
        <dbReference type="ARBA" id="ARBA00005417"/>
    </source>
</evidence>
<dbReference type="GO" id="GO:0005886">
    <property type="term" value="C:plasma membrane"/>
    <property type="evidence" value="ECO:0007669"/>
    <property type="project" value="UniProtKB-SubCell"/>
</dbReference>
<evidence type="ECO:0000256" key="7">
    <source>
        <dbReference type="ARBA" id="ARBA00022970"/>
    </source>
</evidence>
<dbReference type="PIRSF" id="PIRSF039085">
    <property type="entry name" value="ABC_ATPase_HisP"/>
    <property type="match status" value="1"/>
</dbReference>
<keyword evidence="11" id="KW-1185">Reference proteome</keyword>
<dbReference type="SMART" id="SM00382">
    <property type="entry name" value="AAA"/>
    <property type="match status" value="1"/>
</dbReference>
<dbReference type="GO" id="GO:0016887">
    <property type="term" value="F:ATP hydrolysis activity"/>
    <property type="evidence" value="ECO:0007669"/>
    <property type="project" value="InterPro"/>
</dbReference>
<organism evidence="10 11">
    <name type="scientific">Pseudazoarcus pumilus</name>
    <dbReference type="NCBI Taxonomy" id="2067960"/>
    <lineage>
        <taxon>Bacteria</taxon>
        <taxon>Pseudomonadati</taxon>
        <taxon>Pseudomonadota</taxon>
        <taxon>Betaproteobacteria</taxon>
        <taxon>Rhodocyclales</taxon>
        <taxon>Zoogloeaceae</taxon>
        <taxon>Pseudazoarcus</taxon>
    </lineage>
</organism>
<evidence type="ECO:0000256" key="1">
    <source>
        <dbReference type="ARBA" id="ARBA00004202"/>
    </source>
</evidence>
<reference evidence="10 11" key="1">
    <citation type="submission" date="2018-01" db="EMBL/GenBank/DDBJ databases">
        <authorList>
            <person name="Fu G.-Y."/>
        </authorList>
    </citation>
    <scope>NUCLEOTIDE SEQUENCE [LARGE SCALE GENOMIC DNA]</scope>
    <source>
        <strain evidence="10 11">SY39</strain>
    </source>
</reference>
<dbReference type="InterPro" id="IPR027417">
    <property type="entry name" value="P-loop_NTPase"/>
</dbReference>
<dbReference type="Gene3D" id="3.40.50.300">
    <property type="entry name" value="P-loop containing nucleotide triphosphate hydrolases"/>
    <property type="match status" value="1"/>
</dbReference>
<comment type="subcellular location">
    <subcellularLocation>
        <location evidence="1">Cell membrane</location>
        <topology evidence="1">Peripheral membrane protein</topology>
    </subcellularLocation>
</comment>
<dbReference type="Pfam" id="PF00005">
    <property type="entry name" value="ABC_tran"/>
    <property type="match status" value="1"/>
</dbReference>